<dbReference type="RefSeq" id="WP_207863098.1">
    <property type="nucleotide sequence ID" value="NZ_JAFREP010000050.1"/>
</dbReference>
<evidence type="ECO:0000313" key="2">
    <source>
        <dbReference type="Proteomes" id="UP000664417"/>
    </source>
</evidence>
<gene>
    <name evidence="1" type="ORF">J3U88_31985</name>
</gene>
<proteinExistence type="predicted"/>
<dbReference type="Proteomes" id="UP000664417">
    <property type="component" value="Unassembled WGS sequence"/>
</dbReference>
<organism evidence="1 2">
    <name type="scientific">Acanthopleuribacter pedis</name>
    <dbReference type="NCBI Taxonomy" id="442870"/>
    <lineage>
        <taxon>Bacteria</taxon>
        <taxon>Pseudomonadati</taxon>
        <taxon>Acidobacteriota</taxon>
        <taxon>Holophagae</taxon>
        <taxon>Acanthopleuribacterales</taxon>
        <taxon>Acanthopleuribacteraceae</taxon>
        <taxon>Acanthopleuribacter</taxon>
    </lineage>
</organism>
<dbReference type="AlphaFoldDB" id="A0A8J7U825"/>
<protein>
    <submittedName>
        <fullName evidence="1">Uncharacterized protein</fullName>
    </submittedName>
</protein>
<dbReference type="EMBL" id="JAFREP010000050">
    <property type="protein sequence ID" value="MBO1323128.1"/>
    <property type="molecule type" value="Genomic_DNA"/>
</dbReference>
<reference evidence="1" key="1">
    <citation type="submission" date="2021-03" db="EMBL/GenBank/DDBJ databases">
        <authorList>
            <person name="Wang G."/>
        </authorList>
    </citation>
    <scope>NUCLEOTIDE SEQUENCE</scope>
    <source>
        <strain evidence="1">KCTC 12899</strain>
    </source>
</reference>
<evidence type="ECO:0000313" key="1">
    <source>
        <dbReference type="EMBL" id="MBO1323128.1"/>
    </source>
</evidence>
<accession>A0A8J7U825</accession>
<comment type="caution">
    <text evidence="1">The sequence shown here is derived from an EMBL/GenBank/DDBJ whole genome shotgun (WGS) entry which is preliminary data.</text>
</comment>
<name>A0A8J7U825_9BACT</name>
<keyword evidence="2" id="KW-1185">Reference proteome</keyword>
<sequence length="131" mass="15012">MSVFEPSLNLRIFADFSQTTRNKHLTKPAEVPGFYVRYRSAARPDRFATHPVAPHQKLTNTSPLFVFAAPRFMLEYLDAGPKHPPRGRSPLFARFFHRIALFNCTLPPSIFIKGDAHAPYLSNQFVLFAFF</sequence>